<dbReference type="Pfam" id="PF02230">
    <property type="entry name" value="Abhydrolase_2"/>
    <property type="match status" value="1"/>
</dbReference>
<dbReference type="AlphaFoldDB" id="A0A521FDU7"/>
<accession>A0A521FDU7</accession>
<keyword evidence="2" id="KW-0812">Transmembrane</keyword>
<keyword evidence="5" id="KW-1185">Reference proteome</keyword>
<evidence type="ECO:0000256" key="2">
    <source>
        <dbReference type="SAM" id="Phobius"/>
    </source>
</evidence>
<feature type="domain" description="Phospholipase/carboxylesterase/thioesterase" evidence="3">
    <location>
        <begin position="110"/>
        <end position="217"/>
    </location>
</feature>
<keyword evidence="2" id="KW-0472">Membrane</keyword>
<sequence length="329" mass="36795">MIITVSAIGCLMILGLIAFFYWLYVPYMKAPKLSASIEKEMIKWDNYERTYLSYVPRSVVKSSKPGLIIVLHGSGIDGDRIRQWTGYEFDQMADDHNFIVLYPDGYKKNWNDCRRNAPYPAKKQNIDDVGFLTSLVRKYESGYGVDPQKVFAFGYSNGGGMAYRMAIEQPQLLNAIAAIGASLPTPDNFNGRIDNITSRIMLVNGTSDPIVPYEGGKIFFFGQNFGYVLSARATAERFAQAGRAVKVKDAVRLPHRVESDPSSVDQEVWLREAEPVVELYTVNGGGHVVPQQTARFPRLMGTVTGDLDAPREAVRFFKLSTGSSEMRVK</sequence>
<dbReference type="EMBL" id="FXTN01000011">
    <property type="protein sequence ID" value="SMO94347.1"/>
    <property type="molecule type" value="Genomic_DNA"/>
</dbReference>
<keyword evidence="1" id="KW-0732">Signal</keyword>
<dbReference type="SUPFAM" id="SSF53474">
    <property type="entry name" value="alpha/beta-Hydrolases"/>
    <property type="match status" value="1"/>
</dbReference>
<evidence type="ECO:0000313" key="5">
    <source>
        <dbReference type="Proteomes" id="UP000320300"/>
    </source>
</evidence>
<feature type="transmembrane region" description="Helical" evidence="2">
    <location>
        <begin position="6"/>
        <end position="24"/>
    </location>
</feature>
<dbReference type="InterPro" id="IPR050955">
    <property type="entry name" value="Plant_Biomass_Hydrol_Est"/>
</dbReference>
<reference evidence="4 5" key="1">
    <citation type="submission" date="2017-05" db="EMBL/GenBank/DDBJ databases">
        <authorList>
            <person name="Varghese N."/>
            <person name="Submissions S."/>
        </authorList>
    </citation>
    <scope>NUCLEOTIDE SEQUENCE [LARGE SCALE GENOMIC DNA]</scope>
    <source>
        <strain evidence="4 5">DSM 19036</strain>
    </source>
</reference>
<evidence type="ECO:0000313" key="4">
    <source>
        <dbReference type="EMBL" id="SMO94347.1"/>
    </source>
</evidence>
<name>A0A521FDU7_9SPHI</name>
<dbReference type="GO" id="GO:0016787">
    <property type="term" value="F:hydrolase activity"/>
    <property type="evidence" value="ECO:0007669"/>
    <property type="project" value="InterPro"/>
</dbReference>
<gene>
    <name evidence="4" type="ORF">SAMN06265348_111194</name>
</gene>
<proteinExistence type="predicted"/>
<dbReference type="InterPro" id="IPR003140">
    <property type="entry name" value="PLipase/COase/thioEstase"/>
</dbReference>
<dbReference type="Gene3D" id="3.40.50.1820">
    <property type="entry name" value="alpha/beta hydrolase"/>
    <property type="match status" value="1"/>
</dbReference>
<evidence type="ECO:0000259" key="3">
    <source>
        <dbReference type="Pfam" id="PF02230"/>
    </source>
</evidence>
<dbReference type="PANTHER" id="PTHR43037:SF1">
    <property type="entry name" value="BLL1128 PROTEIN"/>
    <property type="match status" value="1"/>
</dbReference>
<keyword evidence="2" id="KW-1133">Transmembrane helix</keyword>
<organism evidence="4 5">
    <name type="scientific">Pedobacter westerhofensis</name>
    <dbReference type="NCBI Taxonomy" id="425512"/>
    <lineage>
        <taxon>Bacteria</taxon>
        <taxon>Pseudomonadati</taxon>
        <taxon>Bacteroidota</taxon>
        <taxon>Sphingobacteriia</taxon>
        <taxon>Sphingobacteriales</taxon>
        <taxon>Sphingobacteriaceae</taxon>
        <taxon>Pedobacter</taxon>
    </lineage>
</organism>
<dbReference type="Proteomes" id="UP000320300">
    <property type="component" value="Unassembled WGS sequence"/>
</dbReference>
<evidence type="ECO:0000256" key="1">
    <source>
        <dbReference type="ARBA" id="ARBA00022729"/>
    </source>
</evidence>
<dbReference type="InterPro" id="IPR029058">
    <property type="entry name" value="AB_hydrolase_fold"/>
</dbReference>
<dbReference type="PANTHER" id="PTHR43037">
    <property type="entry name" value="UNNAMED PRODUCT-RELATED"/>
    <property type="match status" value="1"/>
</dbReference>
<protein>
    <submittedName>
        <fullName evidence="4">Polyhydroxybutyrate depolymerase</fullName>
    </submittedName>
</protein>